<evidence type="ECO:0000256" key="1">
    <source>
        <dbReference type="SAM" id="Phobius"/>
    </source>
</evidence>
<dbReference type="Pfam" id="PF05108">
    <property type="entry name" value="T7SS_ESX1_EccB"/>
    <property type="match status" value="1"/>
</dbReference>
<comment type="caution">
    <text evidence="2">The sequence shown here is derived from an EMBL/GenBank/DDBJ whole genome shotgun (WGS) entry which is preliminary data.</text>
</comment>
<sequence length="439" mass="45244">MASKSELLQAQAFNRRRLQTAFTSGAPGGRELPPAKPLRGVVVSVALGILTVIVSLLIGTFTGTLPKGWGDGSIIVVQGEGTRYVALNDTLHPVRNLASARLLAGTTEVISVPADKLDGIARDPAEIGIDGAPDSLPAPDRQYDGAWLGCVSADAPQRISTRLLDDPSGSSQERAALVADEDGAYWFLQADRRYAVPTDSVAVVASVFLGIDDVRAVPTVSALWLNLVAPGPPLAVDLGSELGSDAGAAGLVVGQVVHTQADGETVAEYIVDGGGRLVPATPFARTLLTAYVGVDPAELTVAEATNLRDANSRAVPEGWPEQVPVPAENPSAACLRMTPGSDDPAVSVADVPEGAEPGTRVKPGTGVAVSVRGTGEGATYGFVSEAGVFFPVESAADLELLGYRTAQAVVVPGAWVQLLEQGPTLSREIAQRTAPGQGE</sequence>
<dbReference type="RefSeq" id="WP_344818334.1">
    <property type="nucleotide sequence ID" value="NZ_BAABCP010000001.1"/>
</dbReference>
<keyword evidence="1" id="KW-1133">Transmembrane helix</keyword>
<evidence type="ECO:0000313" key="3">
    <source>
        <dbReference type="Proteomes" id="UP001501591"/>
    </source>
</evidence>
<dbReference type="EMBL" id="BAABCP010000001">
    <property type="protein sequence ID" value="GAA3932794.1"/>
    <property type="molecule type" value="Genomic_DNA"/>
</dbReference>
<keyword evidence="3" id="KW-1185">Reference proteome</keyword>
<evidence type="ECO:0000313" key="2">
    <source>
        <dbReference type="EMBL" id="GAA3932794.1"/>
    </source>
</evidence>
<organism evidence="2 3">
    <name type="scientific">Microbacterium soli</name>
    <dbReference type="NCBI Taxonomy" id="446075"/>
    <lineage>
        <taxon>Bacteria</taxon>
        <taxon>Bacillati</taxon>
        <taxon>Actinomycetota</taxon>
        <taxon>Actinomycetes</taxon>
        <taxon>Micrococcales</taxon>
        <taxon>Microbacteriaceae</taxon>
        <taxon>Microbacterium</taxon>
    </lineage>
</organism>
<proteinExistence type="predicted"/>
<dbReference type="NCBIfam" id="TIGR03919">
    <property type="entry name" value="T7SS_EccB"/>
    <property type="match status" value="1"/>
</dbReference>
<accession>A0ABP7N0N5</accession>
<feature type="transmembrane region" description="Helical" evidence="1">
    <location>
        <begin position="40"/>
        <end position="61"/>
    </location>
</feature>
<reference evidence="3" key="1">
    <citation type="journal article" date="2019" name="Int. J. Syst. Evol. Microbiol.">
        <title>The Global Catalogue of Microorganisms (GCM) 10K type strain sequencing project: providing services to taxonomists for standard genome sequencing and annotation.</title>
        <authorList>
            <consortium name="The Broad Institute Genomics Platform"/>
            <consortium name="The Broad Institute Genome Sequencing Center for Infectious Disease"/>
            <person name="Wu L."/>
            <person name="Ma J."/>
        </authorList>
    </citation>
    <scope>NUCLEOTIDE SEQUENCE [LARGE SCALE GENOMIC DNA]</scope>
    <source>
        <strain evidence="3">JCM 17024</strain>
    </source>
</reference>
<dbReference type="InterPro" id="IPR044857">
    <property type="entry name" value="T7SS_EccB_R1"/>
</dbReference>
<keyword evidence="1" id="KW-0812">Transmembrane</keyword>
<dbReference type="PANTHER" id="PTHR40765">
    <property type="entry name" value="ESX-2 SECRETION SYSTEM ATPASE ECCB2"/>
    <property type="match status" value="1"/>
</dbReference>
<dbReference type="Proteomes" id="UP001501591">
    <property type="component" value="Unassembled WGS sequence"/>
</dbReference>
<gene>
    <name evidence="2" type="primary">eccB</name>
    <name evidence="2" type="ORF">GCM10022383_09160</name>
</gene>
<dbReference type="Gene3D" id="3.30.2390.20">
    <property type="entry name" value="Type VII secretion system EccB, repeat 1 domain"/>
    <property type="match status" value="1"/>
</dbReference>
<name>A0ABP7N0N5_9MICO</name>
<keyword evidence="1" id="KW-0472">Membrane</keyword>
<dbReference type="InterPro" id="IPR007795">
    <property type="entry name" value="T7SS_EccB"/>
</dbReference>
<protein>
    <submittedName>
        <fullName evidence="2">Type VII secretion protein EccB</fullName>
    </submittedName>
</protein>
<dbReference type="PANTHER" id="PTHR40765:SF2">
    <property type="entry name" value="ESX-2 SECRETION SYSTEM ATPASE ECCB2"/>
    <property type="match status" value="1"/>
</dbReference>